<keyword evidence="3" id="KW-1185">Reference proteome</keyword>
<dbReference type="OrthoDB" id="5322539at2759"/>
<sequence length="720" mass="78638">MVDQLSTMSHVYHSSSLEASGTHRKPLPPSYTPIAQDATQTMNPDVGIKKQEEIRPSSKWVLGWKTPTGMIACYLLALLFSITHLSMFVFLDNRPVASYRQSYVTTASIILASAYHLSLKAALGIAFTQKLWNLLRKSFQKLQTIEQLFTMRSNFASALHWTVLRSAPLLSLLTIVLWGLQIATTFPPGALTVVSRPLETNSLMTNVMALNTSFVGNGSLQGAMSNSPGMLELVTTYGLGSSFMNMFGLRFVPFSVKKSPADRSNSYFTYGPTRRGATLRSAAHTMISRSITTTLSPCGLNCTYGLEFLGPYLQCGSPSIKNATFASPSLYTSPIYIGVWSNPQEGTVVVPYTEQLKWLDILPRRTSVSMASFNTTIFEPWGLQLNQSDISNVEQAPVYAKLTRMECKAYQANYHVNVTYQNGAQSFNITTDSTQPLVDLIQPIWPLNCTETCTCCNAQGKPCSCLPTIDWTDPHTQQWLSSANSMAIIESMTLALAGQYNVGLGFSWNLTSNYTLPNGTTIGYNPVSTLDANQPGLGSGLRGPINGTIIASTAINQNINLFNNTSGPELVLTQDLLNRMLQNITLSLMNNFGIWTTDVNATQHTFRNVYSFSNKLNLLLPYFGSLLIALPLLAIGMLSFVENGVSATDGGFLQILTTTSASKTLHRVAEGGSLGGEENVPKELKELKIMFGELNSSRGARRAGFGTEDEVVPIETGARS</sequence>
<keyword evidence="1" id="KW-1133">Transmembrane helix</keyword>
<feature type="transmembrane region" description="Helical" evidence="1">
    <location>
        <begin position="103"/>
        <end position="127"/>
    </location>
</feature>
<protein>
    <submittedName>
        <fullName evidence="2">Uncharacterized protein</fullName>
    </submittedName>
</protein>
<name>A0A1L7XLE5_9HELO</name>
<feature type="transmembrane region" description="Helical" evidence="1">
    <location>
        <begin position="69"/>
        <end position="91"/>
    </location>
</feature>
<dbReference type="STRING" id="576137.A0A1L7XLE5"/>
<keyword evidence="1" id="KW-0812">Transmembrane</keyword>
<accession>A0A1L7XLE5</accession>
<reference evidence="2 3" key="1">
    <citation type="submission" date="2016-03" db="EMBL/GenBank/DDBJ databases">
        <authorList>
            <person name="Ploux O."/>
        </authorList>
    </citation>
    <scope>NUCLEOTIDE SEQUENCE [LARGE SCALE GENOMIC DNA]</scope>
    <source>
        <strain evidence="2 3">UAMH 11012</strain>
    </source>
</reference>
<dbReference type="EMBL" id="FJOG01000033">
    <property type="protein sequence ID" value="CZR65875.1"/>
    <property type="molecule type" value="Genomic_DNA"/>
</dbReference>
<dbReference type="Proteomes" id="UP000184330">
    <property type="component" value="Unassembled WGS sequence"/>
</dbReference>
<proteinExistence type="predicted"/>
<feature type="transmembrane region" description="Helical" evidence="1">
    <location>
        <begin position="619"/>
        <end position="641"/>
    </location>
</feature>
<dbReference type="AlphaFoldDB" id="A0A1L7XLE5"/>
<dbReference type="PANTHER" id="PTHR35041:SF6">
    <property type="entry name" value="FORMYLMETHIONINE DEFORMYLASE-LIKE PROTEIN-RELATED"/>
    <property type="match status" value="1"/>
</dbReference>
<organism evidence="2 3">
    <name type="scientific">Phialocephala subalpina</name>
    <dbReference type="NCBI Taxonomy" id="576137"/>
    <lineage>
        <taxon>Eukaryota</taxon>
        <taxon>Fungi</taxon>
        <taxon>Dikarya</taxon>
        <taxon>Ascomycota</taxon>
        <taxon>Pezizomycotina</taxon>
        <taxon>Leotiomycetes</taxon>
        <taxon>Helotiales</taxon>
        <taxon>Mollisiaceae</taxon>
        <taxon>Phialocephala</taxon>
        <taxon>Phialocephala fortinii species complex</taxon>
    </lineage>
</organism>
<dbReference type="PANTHER" id="PTHR35041">
    <property type="entry name" value="MEDIATOR OF RNA POLYMERASE II TRANSCRIPTION SUBUNIT 1"/>
    <property type="match status" value="1"/>
</dbReference>
<evidence type="ECO:0000313" key="3">
    <source>
        <dbReference type="Proteomes" id="UP000184330"/>
    </source>
</evidence>
<gene>
    <name evidence="2" type="ORF">PAC_15775</name>
</gene>
<feature type="transmembrane region" description="Helical" evidence="1">
    <location>
        <begin position="158"/>
        <end position="180"/>
    </location>
</feature>
<evidence type="ECO:0000256" key="1">
    <source>
        <dbReference type="SAM" id="Phobius"/>
    </source>
</evidence>
<evidence type="ECO:0000313" key="2">
    <source>
        <dbReference type="EMBL" id="CZR65875.1"/>
    </source>
</evidence>
<keyword evidence="1" id="KW-0472">Membrane</keyword>